<feature type="transmembrane region" description="Helical" evidence="8">
    <location>
        <begin position="174"/>
        <end position="199"/>
    </location>
</feature>
<feature type="transmembrane region" description="Helical" evidence="8">
    <location>
        <begin position="144"/>
        <end position="162"/>
    </location>
</feature>
<organism evidence="10 11">
    <name type="scientific">Microbacterium gallinarum</name>
    <dbReference type="NCBI Taxonomy" id="2762209"/>
    <lineage>
        <taxon>Bacteria</taxon>
        <taxon>Bacillati</taxon>
        <taxon>Actinomycetota</taxon>
        <taxon>Actinomycetes</taxon>
        <taxon>Micrococcales</taxon>
        <taxon>Microbacteriaceae</taxon>
        <taxon>Microbacterium</taxon>
    </lineage>
</organism>
<evidence type="ECO:0000256" key="6">
    <source>
        <dbReference type="ARBA" id="ARBA00023136"/>
    </source>
</evidence>
<evidence type="ECO:0000256" key="1">
    <source>
        <dbReference type="ARBA" id="ARBA00004141"/>
    </source>
</evidence>
<dbReference type="Gene3D" id="1.10.287.70">
    <property type="match status" value="1"/>
</dbReference>
<evidence type="ECO:0000256" key="7">
    <source>
        <dbReference type="ARBA" id="ARBA00023303"/>
    </source>
</evidence>
<gene>
    <name evidence="10" type="ORF">H9622_04810</name>
</gene>
<evidence type="ECO:0000256" key="3">
    <source>
        <dbReference type="ARBA" id="ARBA00022692"/>
    </source>
</evidence>
<feature type="transmembrane region" description="Helical" evidence="8">
    <location>
        <begin position="70"/>
        <end position="92"/>
    </location>
</feature>
<dbReference type="Pfam" id="PF07885">
    <property type="entry name" value="Ion_trans_2"/>
    <property type="match status" value="1"/>
</dbReference>
<evidence type="ECO:0000313" key="10">
    <source>
        <dbReference type="EMBL" id="MBD8022912.1"/>
    </source>
</evidence>
<dbReference type="InterPro" id="IPR027359">
    <property type="entry name" value="Volt_channel_dom_sf"/>
</dbReference>
<keyword evidence="4 8" id="KW-1133">Transmembrane helix</keyword>
<keyword evidence="3 8" id="KW-0812">Transmembrane</keyword>
<reference evidence="10 11" key="1">
    <citation type="submission" date="2020-08" db="EMBL/GenBank/DDBJ databases">
        <title>A Genomic Blueprint of the Chicken Gut Microbiome.</title>
        <authorList>
            <person name="Gilroy R."/>
            <person name="Ravi A."/>
            <person name="Getino M."/>
            <person name="Pursley I."/>
            <person name="Horton D.L."/>
            <person name="Alikhan N.-F."/>
            <person name="Baker D."/>
            <person name="Gharbi K."/>
            <person name="Hall N."/>
            <person name="Watson M."/>
            <person name="Adriaenssens E.M."/>
            <person name="Foster-Nyarko E."/>
            <person name="Jarju S."/>
            <person name="Secka A."/>
            <person name="Antonio M."/>
            <person name="Oren A."/>
            <person name="Chaudhuri R."/>
            <person name="La Ragione R.M."/>
            <person name="Hildebrand F."/>
            <person name="Pallen M.J."/>
        </authorList>
    </citation>
    <scope>NUCLEOTIDE SEQUENCE [LARGE SCALE GENOMIC DNA]</scope>
    <source>
        <strain evidence="10 11">Sa1CUA4</strain>
    </source>
</reference>
<dbReference type="SUPFAM" id="SSF81324">
    <property type="entry name" value="Voltage-gated potassium channels"/>
    <property type="match status" value="1"/>
</dbReference>
<feature type="transmembrane region" description="Helical" evidence="8">
    <location>
        <begin position="12"/>
        <end position="30"/>
    </location>
</feature>
<accession>A0ABR8X150</accession>
<evidence type="ECO:0000256" key="4">
    <source>
        <dbReference type="ARBA" id="ARBA00022989"/>
    </source>
</evidence>
<evidence type="ECO:0000259" key="9">
    <source>
        <dbReference type="Pfam" id="PF07885"/>
    </source>
</evidence>
<dbReference type="Gene3D" id="1.20.5.110">
    <property type="match status" value="1"/>
</dbReference>
<dbReference type="InterPro" id="IPR028325">
    <property type="entry name" value="VG_K_chnl"/>
</dbReference>
<evidence type="ECO:0000256" key="5">
    <source>
        <dbReference type="ARBA" id="ARBA00023065"/>
    </source>
</evidence>
<proteinExistence type="predicted"/>
<dbReference type="EMBL" id="JACSPM010000001">
    <property type="protein sequence ID" value="MBD8022912.1"/>
    <property type="molecule type" value="Genomic_DNA"/>
</dbReference>
<name>A0ABR8X150_9MICO</name>
<dbReference type="GO" id="GO:0034220">
    <property type="term" value="P:monoatomic ion transmembrane transport"/>
    <property type="evidence" value="ECO:0007669"/>
    <property type="project" value="UniProtKB-KW"/>
</dbReference>
<comment type="subcellular location">
    <subcellularLocation>
        <location evidence="1">Membrane</location>
        <topology evidence="1">Multi-pass membrane protein</topology>
    </subcellularLocation>
</comment>
<dbReference type="Proteomes" id="UP000602532">
    <property type="component" value="Unassembled WGS sequence"/>
</dbReference>
<protein>
    <submittedName>
        <fullName evidence="10">Two pore domain potassium channel family protein</fullName>
    </submittedName>
</protein>
<keyword evidence="6 8" id="KW-0472">Membrane</keyword>
<dbReference type="PANTHER" id="PTHR11537">
    <property type="entry name" value="VOLTAGE-GATED POTASSIUM CHANNEL"/>
    <property type="match status" value="1"/>
</dbReference>
<evidence type="ECO:0000256" key="2">
    <source>
        <dbReference type="ARBA" id="ARBA00022448"/>
    </source>
</evidence>
<sequence>MDEKTWHRRTQVPLVLASLVYLIAYSWRVIGGLEGVAHVLVTTVIVATWALFIVDYVVRLSLAKDRRVWFRTHLGTLAITLIPVFRLVLLLRVLTHVPGMRPSAGSRLRTQIMVYGAGAGVLLIYIASLAVLEAERSSPDANITSFPVAVWWSCVTITTTGYGDFFPVTWMGRAVGTGVMFSGIALSGIITATLASWIFERAARDHDDAEPATRGQMRQLLAKVEALSRPAAEGDAEGR</sequence>
<evidence type="ECO:0000256" key="8">
    <source>
        <dbReference type="SAM" id="Phobius"/>
    </source>
</evidence>
<feature type="domain" description="Potassium channel" evidence="9">
    <location>
        <begin position="123"/>
        <end position="199"/>
    </location>
</feature>
<keyword evidence="5" id="KW-0406">Ion transport</keyword>
<evidence type="ECO:0000313" key="11">
    <source>
        <dbReference type="Proteomes" id="UP000602532"/>
    </source>
</evidence>
<feature type="transmembrane region" description="Helical" evidence="8">
    <location>
        <begin position="112"/>
        <end position="132"/>
    </location>
</feature>
<dbReference type="RefSeq" id="WP_191764750.1">
    <property type="nucleotide sequence ID" value="NZ_JACSPM010000001.1"/>
</dbReference>
<dbReference type="InterPro" id="IPR013099">
    <property type="entry name" value="K_chnl_dom"/>
</dbReference>
<keyword evidence="2" id="KW-0813">Transport</keyword>
<keyword evidence="7 10" id="KW-0407">Ion channel</keyword>
<dbReference type="Gene3D" id="1.20.120.350">
    <property type="entry name" value="Voltage-gated potassium channels. Chain C"/>
    <property type="match status" value="1"/>
</dbReference>
<keyword evidence="11" id="KW-1185">Reference proteome</keyword>
<dbReference type="PANTHER" id="PTHR11537:SF254">
    <property type="entry name" value="POTASSIUM VOLTAGE-GATED CHANNEL PROTEIN SHAB"/>
    <property type="match status" value="1"/>
</dbReference>
<feature type="transmembrane region" description="Helical" evidence="8">
    <location>
        <begin position="36"/>
        <end position="58"/>
    </location>
</feature>
<comment type="caution">
    <text evidence="10">The sequence shown here is derived from an EMBL/GenBank/DDBJ whole genome shotgun (WGS) entry which is preliminary data.</text>
</comment>